<name>A0A1A9UIN6_GLOAU</name>
<dbReference type="VEuPathDB" id="VectorBase:GAUT006160"/>
<feature type="transmembrane region" description="Helical" evidence="1">
    <location>
        <begin position="20"/>
        <end position="53"/>
    </location>
</feature>
<dbReference type="Proteomes" id="UP000078200">
    <property type="component" value="Unassembled WGS sequence"/>
</dbReference>
<reference evidence="2" key="1">
    <citation type="submission" date="2020-05" db="UniProtKB">
        <authorList>
            <consortium name="EnsemblMetazoa"/>
        </authorList>
    </citation>
    <scope>IDENTIFICATION</scope>
    <source>
        <strain evidence="2">TTRI</strain>
    </source>
</reference>
<evidence type="ECO:0000256" key="1">
    <source>
        <dbReference type="SAM" id="Phobius"/>
    </source>
</evidence>
<keyword evidence="1" id="KW-0472">Membrane</keyword>
<accession>A0A1A9UIN6</accession>
<evidence type="ECO:0000313" key="3">
    <source>
        <dbReference type="Proteomes" id="UP000078200"/>
    </source>
</evidence>
<protein>
    <submittedName>
        <fullName evidence="2">Uncharacterized protein</fullName>
    </submittedName>
</protein>
<dbReference type="EnsemblMetazoa" id="GAUT006160-RA">
    <property type="protein sequence ID" value="GAUT006160-PA"/>
    <property type="gene ID" value="GAUT006160"/>
</dbReference>
<evidence type="ECO:0000313" key="2">
    <source>
        <dbReference type="EnsemblMetazoa" id="GAUT006160-PA"/>
    </source>
</evidence>
<organism evidence="2 3">
    <name type="scientific">Glossina austeni</name>
    <name type="common">Savannah tsetse fly</name>
    <dbReference type="NCBI Taxonomy" id="7395"/>
    <lineage>
        <taxon>Eukaryota</taxon>
        <taxon>Metazoa</taxon>
        <taxon>Ecdysozoa</taxon>
        <taxon>Arthropoda</taxon>
        <taxon>Hexapoda</taxon>
        <taxon>Insecta</taxon>
        <taxon>Pterygota</taxon>
        <taxon>Neoptera</taxon>
        <taxon>Endopterygota</taxon>
        <taxon>Diptera</taxon>
        <taxon>Brachycera</taxon>
        <taxon>Muscomorpha</taxon>
        <taxon>Hippoboscoidea</taxon>
        <taxon>Glossinidae</taxon>
        <taxon>Glossina</taxon>
    </lineage>
</organism>
<keyword evidence="3" id="KW-1185">Reference proteome</keyword>
<proteinExistence type="predicted"/>
<keyword evidence="1" id="KW-0812">Transmembrane</keyword>
<dbReference type="AlphaFoldDB" id="A0A1A9UIN6"/>
<sequence length="106" mass="12136">MTIVVILYQLLEKISIMEKIVLAVLTVVAVFICVALIFATMWLLTAILYGYAFKKMYTYAERRASGSILLGGPGYEFTRNIHAKIYLYGNPHEDLKLLTPKYQRNL</sequence>
<keyword evidence="1" id="KW-1133">Transmembrane helix</keyword>